<keyword evidence="2" id="KW-1185">Reference proteome</keyword>
<dbReference type="Proteomes" id="UP001216390">
    <property type="component" value="Chromosome"/>
</dbReference>
<dbReference type="RefSeq" id="WP_272735174.1">
    <property type="nucleotide sequence ID" value="NZ_CP116942.1"/>
</dbReference>
<evidence type="ECO:0000313" key="1">
    <source>
        <dbReference type="EMBL" id="WCO65647.1"/>
    </source>
</evidence>
<organism evidence="1 2">
    <name type="scientific">Iamia majanohamensis</name>
    <dbReference type="NCBI Taxonomy" id="467976"/>
    <lineage>
        <taxon>Bacteria</taxon>
        <taxon>Bacillati</taxon>
        <taxon>Actinomycetota</taxon>
        <taxon>Acidimicrobiia</taxon>
        <taxon>Acidimicrobiales</taxon>
        <taxon>Iamiaceae</taxon>
        <taxon>Iamia</taxon>
    </lineage>
</organism>
<accession>A0AAF0BSR3</accession>
<dbReference type="AlphaFoldDB" id="A0AAF0BSR3"/>
<dbReference type="EMBL" id="CP116942">
    <property type="protein sequence ID" value="WCO65647.1"/>
    <property type="molecule type" value="Genomic_DNA"/>
</dbReference>
<reference evidence="1" key="1">
    <citation type="submission" date="2023-01" db="EMBL/GenBank/DDBJ databases">
        <title>The diversity of Class Acidimicrobiia in South China Sea sediment environments and the proposal of Iamia marina sp. nov., a novel species of the genus Iamia.</title>
        <authorList>
            <person name="He Y."/>
            <person name="Tian X."/>
        </authorList>
    </citation>
    <scope>NUCLEOTIDE SEQUENCE</scope>
    <source>
        <strain evidence="1">DSM 19957</strain>
    </source>
</reference>
<protein>
    <submittedName>
        <fullName evidence="1">Uncharacterized protein</fullName>
    </submittedName>
</protein>
<proteinExistence type="predicted"/>
<sequence>MDTLLAALLVLLALGAVTALVVLVVIALGARALSRRNRVSPDVATPAPTSWLAAPTAPARLHRRLRSAVAVARAAAASPGANPQLADIARELESEAVALDGHVVVTARMPTRARRAHSAALSARIREVERLAGQLSVEAAQAQAHRVAAGQPTALDQLAEQLDALEQARREVAQIEADAGIDRVSPYAVPEAETGRAQPGT</sequence>
<dbReference type="KEGG" id="ima:PO878_14170"/>
<name>A0AAF0BSR3_9ACTN</name>
<evidence type="ECO:0000313" key="2">
    <source>
        <dbReference type="Proteomes" id="UP001216390"/>
    </source>
</evidence>
<gene>
    <name evidence="1" type="ORF">PO878_14170</name>
</gene>